<keyword evidence="1" id="KW-1188">Viral release from host cell</keyword>
<dbReference type="NCBIfam" id="TIGR01760">
    <property type="entry name" value="tape_meas_TP901"/>
    <property type="match status" value="1"/>
</dbReference>
<evidence type="ECO:0000256" key="1">
    <source>
        <dbReference type="ARBA" id="ARBA00022612"/>
    </source>
</evidence>
<accession>A0A6G4HNF6</accession>
<keyword evidence="2" id="KW-0472">Membrane</keyword>
<feature type="transmembrane region" description="Helical" evidence="2">
    <location>
        <begin position="79"/>
        <end position="99"/>
    </location>
</feature>
<reference evidence="4" key="1">
    <citation type="submission" date="2019-04" db="EMBL/GenBank/DDBJ databases">
        <title>Genome sequencing of Clostridium botulinum Groups I-IV and Clostridium butyricum.</title>
        <authorList>
            <person name="Brunt J."/>
            <person name="Van Vliet A.H.M."/>
            <person name="Stringer S.C."/>
            <person name="Carter A.T."/>
            <person name="Peck M.W."/>
        </authorList>
    </citation>
    <scope>NUCLEOTIDE SEQUENCE</scope>
    <source>
        <strain evidence="4">751/1</strain>
    </source>
</reference>
<dbReference type="EMBL" id="SXEU01000001">
    <property type="protein sequence ID" value="NFV14816.1"/>
    <property type="molecule type" value="Genomic_DNA"/>
</dbReference>
<evidence type="ECO:0000313" key="4">
    <source>
        <dbReference type="EMBL" id="NFV14816.1"/>
    </source>
</evidence>
<dbReference type="RefSeq" id="WP_024931278.1">
    <property type="nucleotide sequence ID" value="NZ_CP013296.1"/>
</dbReference>
<dbReference type="Pfam" id="PF10145">
    <property type="entry name" value="PhageMin_Tail"/>
    <property type="match status" value="1"/>
</dbReference>
<comment type="caution">
    <text evidence="4">The sequence shown here is derived from an EMBL/GenBank/DDBJ whole genome shotgun (WGS) entry which is preliminary data.</text>
</comment>
<evidence type="ECO:0000259" key="3">
    <source>
        <dbReference type="Pfam" id="PF10145"/>
    </source>
</evidence>
<protein>
    <submittedName>
        <fullName evidence="4">Phage tail tape measure protein</fullName>
    </submittedName>
</protein>
<keyword evidence="2" id="KW-1133">Transmembrane helix</keyword>
<dbReference type="PANTHER" id="PTHR37813">
    <property type="entry name" value="FELS-2 PROPHAGE PROTEIN"/>
    <property type="match status" value="1"/>
</dbReference>
<name>A0A6G4HNF6_CLOBO</name>
<sequence length="993" mass="106778">MAKKEIYRLDIKIGVEGDSEAKKKLTATERFAKQTEKRTKALDKIKASPSVRLKDKLSKPLEKMEGKLSKFSKAACSKLAAIATAGAVMIGGLGIAAAVRDFSNFEQGLANVKAISGATAQEMQVLGKEARRLGAETAWSAKDVTDAEMLLSQAGFKVQETIAALPGLLDMASAGDIQLAEATDIAAGTIRAFGMEAKQSAHVADVLALTASRTNSDISGIGESMKYVAPVSKSLGISFEETSAAIGMLADANIKGSQAGTVLRASFARLSNPSEKAAEAIEKLGFKAFDSNGKMLPLSQVIGNLKTSMSGLTKQQQAQAISTIFGTEAMSGMMALIEQGPEKLQSLTKELEGSDGAARKMAETRLDSLQGQFTILKSAVEGMNIELGEKLAPYAKEFVSWFTAKIPDITQGIVKVVDTISNLVKKFNSLGTGTKKMFAAVAIGAVAFNPLTKYIKGTTKALTFLIGLSPKLSTFFGITKKATVAAEATKTLATGTGLASKGVGALGLAAKGGALLLNPWTWGIGAATYAGIKLYRHLQKDSIPEVQRFGDEVSKSTQKSVGAFMDLEEKATKSLNQLKWSGANVSSEIKNDLSSTFNEMTNQITTKINENNEKGKQTLQSMFANSKAFSDKEKQTLISNTEQAFNGKSQKIIEGNNKIQSILNNATSKNRQLTQQEYNEILRIKSEMMTSAVQVMSQGEAEQGAILERLKTNTGIITAQQAADVVQKSLEQKDKTIASAQEEYNERLKVAAMLRAEGGAENQRLADIVVTEAQRQLDESTQKAESMHTQVVEHARQQAGEHVSEVDWETGKVLDNFDAMINKIHEFNALSIKEKVIKITTWVNDFFKGDDKNGMDTYNGPGSIAGAGKALATGTNNATSGVHEVAERGFEILVGRQTRLFKGGERVLNNRESKKFLQSGLNKENNQIAEEKPKPQFTIAQPQFAGAGGINVYVGDVGVENNFDSDANVDEIIEETTKEVGRKIKEAFKNIKK</sequence>
<keyword evidence="2" id="KW-0812">Transmembrane</keyword>
<dbReference type="InterPro" id="IPR010090">
    <property type="entry name" value="Phage_tape_meas"/>
</dbReference>
<feature type="domain" description="Phage tail tape measure protein" evidence="3">
    <location>
        <begin position="128"/>
        <end position="326"/>
    </location>
</feature>
<gene>
    <name evidence="4" type="ORF">FDG29_01300</name>
</gene>
<dbReference type="AlphaFoldDB" id="A0A6G4HNF6"/>
<evidence type="ECO:0000256" key="2">
    <source>
        <dbReference type="SAM" id="Phobius"/>
    </source>
</evidence>
<proteinExistence type="predicted"/>
<dbReference type="PANTHER" id="PTHR37813:SF1">
    <property type="entry name" value="FELS-2 PROPHAGE PROTEIN"/>
    <property type="match status" value="1"/>
</dbReference>
<organism evidence="4">
    <name type="scientific">Clostridium botulinum</name>
    <dbReference type="NCBI Taxonomy" id="1491"/>
    <lineage>
        <taxon>Bacteria</taxon>
        <taxon>Bacillati</taxon>
        <taxon>Bacillota</taxon>
        <taxon>Clostridia</taxon>
        <taxon>Eubacteriales</taxon>
        <taxon>Clostridiaceae</taxon>
        <taxon>Clostridium</taxon>
    </lineage>
</organism>